<dbReference type="InterPro" id="IPR007127">
    <property type="entry name" value="RNA_pol_sigma_70_r1_1"/>
</dbReference>
<evidence type="ECO:0000256" key="3">
    <source>
        <dbReference type="ARBA" id="ARBA00023125"/>
    </source>
</evidence>
<feature type="DNA-binding region" description="H-T-H motif" evidence="5">
    <location>
        <begin position="611"/>
        <end position="630"/>
    </location>
</feature>
<gene>
    <name evidence="5" type="primary">rpoD</name>
    <name evidence="9" type="ORF">AYM40_06935</name>
</gene>
<dbReference type="STRING" id="1804984.AYM40_06935"/>
<comment type="subcellular location">
    <subcellularLocation>
        <location evidence="5">Cytoplasm</location>
    </subcellularLocation>
</comment>
<comment type="subunit">
    <text evidence="5">Interacts transiently with the RNA polymerase catalytic core.</text>
</comment>
<feature type="compositionally biased region" description="Polar residues" evidence="6">
    <location>
        <begin position="25"/>
        <end position="34"/>
    </location>
</feature>
<dbReference type="InterPro" id="IPR036388">
    <property type="entry name" value="WH-like_DNA-bd_sf"/>
</dbReference>
<evidence type="ECO:0000259" key="8">
    <source>
        <dbReference type="PROSITE" id="PS00716"/>
    </source>
</evidence>
<keyword evidence="2 5" id="KW-0731">Sigma factor</keyword>
<evidence type="ECO:0000256" key="1">
    <source>
        <dbReference type="ARBA" id="ARBA00023015"/>
    </source>
</evidence>
<dbReference type="FunFam" id="1.10.601.10:FF:000001">
    <property type="entry name" value="RNA polymerase sigma factor SigA"/>
    <property type="match status" value="1"/>
</dbReference>
<keyword evidence="5" id="KW-0963">Cytoplasm</keyword>
<dbReference type="Pfam" id="PF03979">
    <property type="entry name" value="Sigma70_r1_1"/>
    <property type="match status" value="1"/>
</dbReference>
<dbReference type="GO" id="GO:0016987">
    <property type="term" value="F:sigma factor activity"/>
    <property type="evidence" value="ECO:0007669"/>
    <property type="project" value="UniProtKB-UniRule"/>
</dbReference>
<dbReference type="PRINTS" id="PR00046">
    <property type="entry name" value="SIGMA70FCT"/>
</dbReference>
<dbReference type="InterPro" id="IPR042189">
    <property type="entry name" value="RNA_pol_sigma_70_r1_1_sf"/>
</dbReference>
<reference evidence="9 10" key="1">
    <citation type="journal article" date="2016" name="Gene">
        <title>PacBio SMRT assembly of a complex multi-replicon genome reveals chlorocatechol degradative operon in a region of genome plasticity.</title>
        <authorList>
            <person name="Ricker N."/>
            <person name="Shen S.Y."/>
            <person name="Goordial J."/>
            <person name="Jin S."/>
            <person name="Fulthorpe R.R."/>
        </authorList>
    </citation>
    <scope>NUCLEOTIDE SEQUENCE [LARGE SCALE GENOMIC DNA]</scope>
    <source>
        <strain evidence="9 10">OLGA172</strain>
    </source>
</reference>
<keyword evidence="4 5" id="KW-0804">Transcription</keyword>
<accession>A0A161HZ29</accession>
<dbReference type="Pfam" id="PF04546">
    <property type="entry name" value="Sigma70_ner"/>
    <property type="match status" value="1"/>
</dbReference>
<evidence type="ECO:0000256" key="4">
    <source>
        <dbReference type="ARBA" id="ARBA00023163"/>
    </source>
</evidence>
<name>A0A161HZ29_9BURK</name>
<comment type="similarity">
    <text evidence="5">Belongs to the sigma-70 factor family. RpoD/SigA subfamily.</text>
</comment>
<dbReference type="NCBIfam" id="NF004208">
    <property type="entry name" value="PRK05658.1"/>
    <property type="match status" value="1"/>
</dbReference>
<dbReference type="PANTHER" id="PTHR30603">
    <property type="entry name" value="RNA POLYMERASE SIGMA FACTOR RPO"/>
    <property type="match status" value="1"/>
</dbReference>
<dbReference type="Gene3D" id="1.10.220.120">
    <property type="entry name" value="Sigma-70 factor, region 1.1"/>
    <property type="match status" value="1"/>
</dbReference>
<dbReference type="SUPFAM" id="SSF88946">
    <property type="entry name" value="Sigma2 domain of RNA polymerase sigma factors"/>
    <property type="match status" value="1"/>
</dbReference>
<evidence type="ECO:0000256" key="6">
    <source>
        <dbReference type="SAM" id="MobiDB-lite"/>
    </source>
</evidence>
<dbReference type="GO" id="GO:0006352">
    <property type="term" value="P:DNA-templated transcription initiation"/>
    <property type="evidence" value="ECO:0007669"/>
    <property type="project" value="UniProtKB-UniRule"/>
</dbReference>
<dbReference type="RefSeq" id="WP_063497883.1">
    <property type="nucleotide sequence ID" value="NZ_CP014578.1"/>
</dbReference>
<feature type="short sequence motif" description="Interaction with polymerase core subunit RpoC" evidence="5">
    <location>
        <begin position="441"/>
        <end position="444"/>
    </location>
</feature>
<dbReference type="PROSITE" id="PS00715">
    <property type="entry name" value="SIGMA70_1"/>
    <property type="match status" value="1"/>
</dbReference>
<evidence type="ECO:0000256" key="5">
    <source>
        <dbReference type="HAMAP-Rule" id="MF_00963"/>
    </source>
</evidence>
<feature type="compositionally biased region" description="Polar residues" evidence="6">
    <location>
        <begin position="1"/>
        <end position="10"/>
    </location>
</feature>
<dbReference type="PANTHER" id="PTHR30603:SF60">
    <property type="entry name" value="RNA POLYMERASE SIGMA FACTOR RPOD"/>
    <property type="match status" value="1"/>
</dbReference>
<feature type="domain" description="RNA polymerase sigma-70" evidence="8">
    <location>
        <begin position="610"/>
        <end position="636"/>
    </location>
</feature>
<evidence type="ECO:0000259" key="7">
    <source>
        <dbReference type="PROSITE" id="PS00715"/>
    </source>
</evidence>
<feature type="region of interest" description="Sigma-70 factor domain-3" evidence="5">
    <location>
        <begin position="496"/>
        <end position="572"/>
    </location>
</feature>
<dbReference type="GO" id="GO:0005737">
    <property type="term" value="C:cytoplasm"/>
    <property type="evidence" value="ECO:0007669"/>
    <property type="project" value="UniProtKB-SubCell"/>
</dbReference>
<dbReference type="Gene3D" id="1.10.10.10">
    <property type="entry name" value="Winged helix-like DNA-binding domain superfamily/Winged helix DNA-binding domain"/>
    <property type="match status" value="2"/>
</dbReference>
<dbReference type="InterPro" id="IPR000943">
    <property type="entry name" value="RNA_pol_sigma70"/>
</dbReference>
<feature type="region of interest" description="Sigma-70 factor domain-4" evidence="5">
    <location>
        <begin position="585"/>
        <end position="638"/>
    </location>
</feature>
<dbReference type="SUPFAM" id="SSF88659">
    <property type="entry name" value="Sigma3 and sigma4 domains of RNA polymerase sigma factors"/>
    <property type="match status" value="2"/>
</dbReference>
<dbReference type="NCBIfam" id="TIGR02937">
    <property type="entry name" value="sigma70-ECF"/>
    <property type="match status" value="1"/>
</dbReference>
<dbReference type="InterPro" id="IPR007624">
    <property type="entry name" value="RNA_pol_sigma70_r3"/>
</dbReference>
<feature type="region of interest" description="Disordered" evidence="6">
    <location>
        <begin position="1"/>
        <end position="42"/>
    </location>
</feature>
<dbReference type="KEGG" id="buz:AYM40_06935"/>
<dbReference type="Pfam" id="PF04539">
    <property type="entry name" value="Sigma70_r3"/>
    <property type="match status" value="1"/>
</dbReference>
<dbReference type="HAMAP" id="MF_00963">
    <property type="entry name" value="Sigma70_RpoD_SigA"/>
    <property type="match status" value="1"/>
</dbReference>
<dbReference type="Proteomes" id="UP000076852">
    <property type="component" value="Chromosome 1"/>
</dbReference>
<dbReference type="InterPro" id="IPR007631">
    <property type="entry name" value="RNA_pol_sigma_70_non-ess"/>
</dbReference>
<keyword evidence="1 5" id="KW-0805">Transcription regulation</keyword>
<dbReference type="InterPro" id="IPR009042">
    <property type="entry name" value="RNA_pol_sigma70_r1_2"/>
</dbReference>
<organism evidence="9 10">
    <name type="scientific">Paraburkholderia phytofirmans OLGA172</name>
    <dbReference type="NCBI Taxonomy" id="1417228"/>
    <lineage>
        <taxon>Bacteria</taxon>
        <taxon>Pseudomonadati</taxon>
        <taxon>Pseudomonadota</taxon>
        <taxon>Betaproteobacteria</taxon>
        <taxon>Burkholderiales</taxon>
        <taxon>Burkholderiaceae</taxon>
        <taxon>Paraburkholderia</taxon>
    </lineage>
</organism>
<proteinExistence type="inferred from homology"/>
<dbReference type="InterPro" id="IPR007627">
    <property type="entry name" value="RNA_pol_sigma70_r2"/>
</dbReference>
<keyword evidence="3 5" id="KW-0238">DNA-binding</keyword>
<feature type="domain" description="RNA polymerase sigma-70" evidence="7">
    <location>
        <begin position="441"/>
        <end position="454"/>
    </location>
</feature>
<dbReference type="PROSITE" id="PS00716">
    <property type="entry name" value="SIGMA70_2"/>
    <property type="match status" value="1"/>
</dbReference>
<dbReference type="EMBL" id="CP014578">
    <property type="protein sequence ID" value="ANB74587.1"/>
    <property type="molecule type" value="Genomic_DNA"/>
</dbReference>
<dbReference type="Pfam" id="PF04545">
    <property type="entry name" value="Sigma70_r4"/>
    <property type="match status" value="1"/>
</dbReference>
<keyword evidence="10" id="KW-1185">Reference proteome</keyword>
<dbReference type="AlphaFoldDB" id="A0A161HZ29"/>
<dbReference type="Pfam" id="PF04542">
    <property type="entry name" value="Sigma70_r2"/>
    <property type="match status" value="1"/>
</dbReference>
<dbReference type="InterPro" id="IPR028630">
    <property type="entry name" value="Sigma70_RpoD"/>
</dbReference>
<dbReference type="InterPro" id="IPR007630">
    <property type="entry name" value="RNA_pol_sigma70_r4"/>
</dbReference>
<dbReference type="GO" id="GO:0003677">
    <property type="term" value="F:DNA binding"/>
    <property type="evidence" value="ECO:0007669"/>
    <property type="project" value="UniProtKB-UniRule"/>
</dbReference>
<dbReference type="Gene3D" id="1.10.601.10">
    <property type="entry name" value="RNA Polymerase Primary Sigma Factor"/>
    <property type="match status" value="1"/>
</dbReference>
<dbReference type="InterPro" id="IPR013324">
    <property type="entry name" value="RNA_pol_sigma_r3/r4-like"/>
</dbReference>
<feature type="region of interest" description="Sigma-70 factor domain-2" evidence="5">
    <location>
        <begin position="417"/>
        <end position="487"/>
    </location>
</feature>
<comment type="function">
    <text evidence="5">Sigma factors are initiation factors that promote the attachment of RNA polymerase to specific initiation sites and are then released. This sigma factor is the primary sigma factor during exponential growth.</text>
</comment>
<dbReference type="CDD" id="cd06171">
    <property type="entry name" value="Sigma70_r4"/>
    <property type="match status" value="1"/>
</dbReference>
<protein>
    <recommendedName>
        <fullName evidence="5">RNA polymerase sigma factor RpoD</fullName>
    </recommendedName>
    <alternativeName>
        <fullName evidence="5">Sigma-70</fullName>
    </alternativeName>
</protein>
<evidence type="ECO:0000313" key="9">
    <source>
        <dbReference type="EMBL" id="ANB74587.1"/>
    </source>
</evidence>
<sequence>MAGGTRNSLATEPPISSDEKDRSTQDVQPGQNRVTLGCPDSARETTERRLQFHALIQLGRNRKYLTHRDINDHLNEDLLSTAAMLNIVSTFEELGIQVFEQDPDPETLILLGVGATTTSSDDEVDEDAESVLSTVDSEFGRTTDPMRIYLREMAATALLTREGEIEIGKRIENSLCSMVDAISVCPATIAIILELSSAVARNELGIDELVDGLVQHDFSATEEARAYVAETDNEDPDAQLMPDDESRLTKLKERCLPIFRCLARHFDAMDLAYTTQGVDSDAYRCARNAVRNELGRLRLTVKTIERLCANMSSIVAETRNSERNIFRLLVDLSKMPRSEFIAQFPDNATNLAWGGNLANASLPYSNAVASVLPELQSQQKQLIAICSRVASPLPDLKAAHRAMTTADRQMQRAKHEMTVANLRLVISIAKKYANRGLPISDIIQEGNIGLMKAVDKFEYRRGWKFSTYATWWIRQGITRALADQGRTIRVPVHMVDSIAKLHRTSVEILHHTGRHADAATLAEHTGMAEDKVRKMIDTVKEPLSMETPIGEEGGTILGDVLAQPEGHSPVDIVQYENMRAVVRNALDTLTYREAKVIRLRFGIDVPKSYSLDELGQQFELSRERIRQIEQSAMKKLMEPTSADGLRATLDER</sequence>
<dbReference type="Pfam" id="PF00140">
    <property type="entry name" value="Sigma70_r1_2"/>
    <property type="match status" value="1"/>
</dbReference>
<evidence type="ECO:0000313" key="10">
    <source>
        <dbReference type="Proteomes" id="UP000076852"/>
    </source>
</evidence>
<dbReference type="OrthoDB" id="9809557at2"/>
<dbReference type="InterPro" id="IPR014284">
    <property type="entry name" value="RNA_pol_sigma-70_dom"/>
</dbReference>
<dbReference type="InterPro" id="IPR050239">
    <property type="entry name" value="Sigma-70_RNA_pol_init_factors"/>
</dbReference>
<evidence type="ECO:0000256" key="2">
    <source>
        <dbReference type="ARBA" id="ARBA00023082"/>
    </source>
</evidence>
<dbReference type="InterPro" id="IPR013325">
    <property type="entry name" value="RNA_pol_sigma_r2"/>
</dbReference>